<organism evidence="1 2">
    <name type="scientific">Chitinophaga costaii</name>
    <dbReference type="NCBI Taxonomy" id="1335309"/>
    <lineage>
        <taxon>Bacteria</taxon>
        <taxon>Pseudomonadati</taxon>
        <taxon>Bacteroidota</taxon>
        <taxon>Chitinophagia</taxon>
        <taxon>Chitinophagales</taxon>
        <taxon>Chitinophagaceae</taxon>
        <taxon>Chitinophaga</taxon>
    </lineage>
</organism>
<dbReference type="EMBL" id="FMAR01000004">
    <property type="protein sequence ID" value="SCC21750.1"/>
    <property type="molecule type" value="Genomic_DNA"/>
</dbReference>
<dbReference type="Proteomes" id="UP000242818">
    <property type="component" value="Unassembled WGS sequence"/>
</dbReference>
<dbReference type="Gene3D" id="2.60.120.260">
    <property type="entry name" value="Galactose-binding domain-like"/>
    <property type="match status" value="1"/>
</dbReference>
<dbReference type="InterPro" id="IPR025667">
    <property type="entry name" value="SprB_repeat"/>
</dbReference>
<reference evidence="1 2" key="1">
    <citation type="submission" date="2016-08" db="EMBL/GenBank/DDBJ databases">
        <authorList>
            <person name="Seilhamer J.J."/>
        </authorList>
    </citation>
    <scope>NUCLEOTIDE SEQUENCE [LARGE SCALE GENOMIC DNA]</scope>
    <source>
        <strain evidence="1 2">A37T2</strain>
    </source>
</reference>
<dbReference type="STRING" id="1335309.GA0116948_104261"/>
<evidence type="ECO:0000313" key="2">
    <source>
        <dbReference type="Proteomes" id="UP000242818"/>
    </source>
</evidence>
<sequence>MLHRMKDARLRSYVLTATTYLLLLVLLNGFGVNVYAQALNGGQERTVAGVDIPLTNPSLEDAPKVDAAPRGWFTYGQTPDIQPGIGDIHQPASNGQSYAGCLHASYYDEAIGQQLSTPLKAGVTYAVSFDLAYPAYYSTGICSGSFAIYGSNNAGEKQVLLWHIEGFMHKDWRRYTAEFTPTTDFKYILVGPDNDAGCPSSKYTAVLFDNFSNTLHALPVISTESTNTCAGSNNGSARVKVSDNGDGYQYLWTPGNYTTASVAHLPAGKYNVQVTDPQGVISNRTVIIQATMLQVVPKVTLPTCADRTDASITLQAAGGVAPYTFSINDRTVQDTPQFSHLAAGTYQATVQDAMGCATTIEQITIDNPASLQINSIAIHPVSCDNNEPQITVVPEGGIPPYSFSIDGAHWQTENTWYRLDAGNYEVVVSDAQHCEIKTAASVTRDDTRCAVMVPNAFSPNNDGHNDVFKPQSYATILHYRLTIFNRWGQQLFDTADPNTAWDGYFKGQLQDAGAYVWVLTYRDMQAQDRKQTGAVLLVRN</sequence>
<dbReference type="NCBIfam" id="TIGR04131">
    <property type="entry name" value="Bac_Flav_CTERM"/>
    <property type="match status" value="1"/>
</dbReference>
<dbReference type="AlphaFoldDB" id="A0A1C4CRS7"/>
<protein>
    <submittedName>
        <fullName evidence="1">Gliding motility-associated C-terminal domain-containing protein</fullName>
    </submittedName>
</protein>
<gene>
    <name evidence="1" type="ORF">GA0116948_104261</name>
</gene>
<dbReference type="InterPro" id="IPR026341">
    <property type="entry name" value="T9SS_type_B"/>
</dbReference>
<accession>A0A1C4CRS7</accession>
<name>A0A1C4CRS7_9BACT</name>
<evidence type="ECO:0000313" key="1">
    <source>
        <dbReference type="EMBL" id="SCC21750.1"/>
    </source>
</evidence>
<dbReference type="OrthoDB" id="7794186at2"/>
<keyword evidence="2" id="KW-1185">Reference proteome</keyword>
<dbReference type="Pfam" id="PF13585">
    <property type="entry name" value="CHU_C"/>
    <property type="match status" value="1"/>
</dbReference>
<proteinExistence type="predicted"/>
<dbReference type="Gene3D" id="2.60.40.740">
    <property type="match status" value="1"/>
</dbReference>
<dbReference type="Pfam" id="PF13573">
    <property type="entry name" value="SprB"/>
    <property type="match status" value="2"/>
</dbReference>